<feature type="transmembrane region" description="Helical" evidence="5">
    <location>
        <begin position="157"/>
        <end position="179"/>
    </location>
</feature>
<dbReference type="Gene3D" id="3.30.750.24">
    <property type="entry name" value="STAS domain"/>
    <property type="match status" value="1"/>
</dbReference>
<comment type="caution">
    <text evidence="7">The sequence shown here is derived from an EMBL/GenBank/DDBJ whole genome shotgun (WGS) entry which is preliminary data.</text>
</comment>
<organism evidence="7 8">
    <name type="scientific">Neopusillimonas maritima</name>
    <dbReference type="NCBI Taxonomy" id="2026239"/>
    <lineage>
        <taxon>Bacteria</taxon>
        <taxon>Pseudomonadati</taxon>
        <taxon>Pseudomonadota</taxon>
        <taxon>Betaproteobacteria</taxon>
        <taxon>Burkholderiales</taxon>
        <taxon>Alcaligenaceae</taxon>
        <taxon>Neopusillimonas</taxon>
    </lineage>
</organism>
<evidence type="ECO:0000256" key="3">
    <source>
        <dbReference type="ARBA" id="ARBA00022989"/>
    </source>
</evidence>
<feature type="transmembrane region" description="Helical" evidence="5">
    <location>
        <begin position="404"/>
        <end position="435"/>
    </location>
</feature>
<dbReference type="Pfam" id="PF00916">
    <property type="entry name" value="Sulfate_transp"/>
    <property type="match status" value="1"/>
</dbReference>
<protein>
    <submittedName>
        <fullName evidence="7">Sodium-independent anion transporter</fullName>
    </submittedName>
</protein>
<dbReference type="PANTHER" id="PTHR11814">
    <property type="entry name" value="SULFATE TRANSPORTER"/>
    <property type="match status" value="1"/>
</dbReference>
<dbReference type="InterPro" id="IPR001902">
    <property type="entry name" value="SLC26A/SulP_fam"/>
</dbReference>
<dbReference type="OrthoDB" id="9769739at2"/>
<evidence type="ECO:0000256" key="4">
    <source>
        <dbReference type="ARBA" id="ARBA00023136"/>
    </source>
</evidence>
<feature type="transmembrane region" description="Helical" evidence="5">
    <location>
        <begin position="224"/>
        <end position="241"/>
    </location>
</feature>
<feature type="transmembrane region" description="Helical" evidence="5">
    <location>
        <begin position="199"/>
        <end position="217"/>
    </location>
</feature>
<dbReference type="CDD" id="cd07042">
    <property type="entry name" value="STAS_SulP_like_sulfate_transporter"/>
    <property type="match status" value="1"/>
</dbReference>
<dbReference type="SUPFAM" id="SSF52091">
    <property type="entry name" value="SpoIIaa-like"/>
    <property type="match status" value="1"/>
</dbReference>
<feature type="transmembrane region" description="Helical" evidence="5">
    <location>
        <begin position="373"/>
        <end position="392"/>
    </location>
</feature>
<dbReference type="RefSeq" id="WP_114421792.1">
    <property type="nucleotide sequence ID" value="NZ_NQYH01000010.1"/>
</dbReference>
<keyword evidence="2 5" id="KW-0812">Transmembrane</keyword>
<feature type="transmembrane region" description="Helical" evidence="5">
    <location>
        <begin position="45"/>
        <end position="65"/>
    </location>
</feature>
<evidence type="ECO:0000313" key="8">
    <source>
        <dbReference type="Proteomes" id="UP000266206"/>
    </source>
</evidence>
<dbReference type="GO" id="GO:0016020">
    <property type="term" value="C:membrane"/>
    <property type="evidence" value="ECO:0007669"/>
    <property type="project" value="UniProtKB-SubCell"/>
</dbReference>
<dbReference type="NCBIfam" id="TIGR00815">
    <property type="entry name" value="sulP"/>
    <property type="match status" value="1"/>
</dbReference>
<evidence type="ECO:0000313" key="7">
    <source>
        <dbReference type="EMBL" id="RIY40283.1"/>
    </source>
</evidence>
<feature type="domain" description="STAS" evidence="6">
    <location>
        <begin position="459"/>
        <end position="574"/>
    </location>
</feature>
<evidence type="ECO:0000256" key="2">
    <source>
        <dbReference type="ARBA" id="ARBA00022692"/>
    </source>
</evidence>
<sequence>MDADNDTDTVEHSSARKTWWTKTVTWIPGLGVVRHYPIHWLKDDIIAGIVLVTILVPVGIAYSVAAGLPPVYGLYATIIPLFAYALFGPSRIMVLGPDSALAAVIFAVVVPLSGGSPEKAVALAGVMAVAAGLTCLLAGFARLGFITDLLSKPIRYGYMNGIALVVIVSQLPVLFGFTVDGGGTPTKAWEFIQALLNGQTQFWSLLIGVLSLSLILLLRKQRHVSGILLAVLAATLFVKWQDLGRSGVAVLGLLPQGFPSFAFPVIPVSDVLQVAVGGVVAALLAVSETSVLSRAYATKTGDKVSANREMVGLGMANLATGFFQGFPISSSASRTPVAQAAGARSQLANVVGALLVLVLLVYAPELLRYLPDTVLAAVVIASMIGLMEIRSVGRIYRMRPAEFWLSLGCSAGIVVLGPIQGIGLAVLVALISFLWESWRPYSAVLVRVDNLKGYHDVSRYPHGRRIPGLVLFRWDAPLFFANAELFQERALAAVSSSPTPIRWLVVAAEPVTGIDVTAADMLLELDDRLASEGIDLVFAEMKDPVKDQMKQFGLFKKVGEAHFFPTIGQAVSSYLRTHNIPWVDWEQAQ</sequence>
<dbReference type="Proteomes" id="UP000266206">
    <property type="component" value="Unassembled WGS sequence"/>
</dbReference>
<accession>A0A3A1YPR7</accession>
<feature type="transmembrane region" description="Helical" evidence="5">
    <location>
        <begin position="120"/>
        <end position="145"/>
    </location>
</feature>
<gene>
    <name evidence="7" type="ORF">CJP73_11735</name>
</gene>
<evidence type="ECO:0000259" key="6">
    <source>
        <dbReference type="PROSITE" id="PS50801"/>
    </source>
</evidence>
<dbReference type="InterPro" id="IPR011547">
    <property type="entry name" value="SLC26A/SulP_dom"/>
</dbReference>
<name>A0A3A1YPR7_9BURK</name>
<evidence type="ECO:0000256" key="1">
    <source>
        <dbReference type="ARBA" id="ARBA00004141"/>
    </source>
</evidence>
<feature type="transmembrane region" description="Helical" evidence="5">
    <location>
        <begin position="71"/>
        <end position="87"/>
    </location>
</feature>
<dbReference type="InterPro" id="IPR036513">
    <property type="entry name" value="STAS_dom_sf"/>
</dbReference>
<dbReference type="Pfam" id="PF01740">
    <property type="entry name" value="STAS"/>
    <property type="match status" value="1"/>
</dbReference>
<feature type="transmembrane region" description="Helical" evidence="5">
    <location>
        <begin position="261"/>
        <end position="286"/>
    </location>
</feature>
<keyword evidence="4 5" id="KW-0472">Membrane</keyword>
<feature type="transmembrane region" description="Helical" evidence="5">
    <location>
        <begin position="347"/>
        <end position="367"/>
    </location>
</feature>
<reference evidence="7 8" key="1">
    <citation type="submission" date="2017-08" db="EMBL/GenBank/DDBJ databases">
        <title>Pusillimonas indicus sp. nov., a member of the family Alcaligenaceae isolated from surface seawater.</title>
        <authorList>
            <person name="Li J."/>
        </authorList>
    </citation>
    <scope>NUCLEOTIDE SEQUENCE [LARGE SCALE GENOMIC DNA]</scope>
    <source>
        <strain evidence="7 8">L52-1-41</strain>
    </source>
</reference>
<proteinExistence type="predicted"/>
<dbReference type="GO" id="GO:0055085">
    <property type="term" value="P:transmembrane transport"/>
    <property type="evidence" value="ECO:0007669"/>
    <property type="project" value="InterPro"/>
</dbReference>
<keyword evidence="3 5" id="KW-1133">Transmembrane helix</keyword>
<dbReference type="InterPro" id="IPR002645">
    <property type="entry name" value="STAS_dom"/>
</dbReference>
<evidence type="ECO:0000256" key="5">
    <source>
        <dbReference type="SAM" id="Phobius"/>
    </source>
</evidence>
<dbReference type="PROSITE" id="PS50801">
    <property type="entry name" value="STAS"/>
    <property type="match status" value="1"/>
</dbReference>
<dbReference type="AlphaFoldDB" id="A0A3A1YPR7"/>
<dbReference type="EMBL" id="NQYH01000010">
    <property type="protein sequence ID" value="RIY40283.1"/>
    <property type="molecule type" value="Genomic_DNA"/>
</dbReference>
<comment type="subcellular location">
    <subcellularLocation>
        <location evidence="1">Membrane</location>
        <topology evidence="1">Multi-pass membrane protein</topology>
    </subcellularLocation>
</comment>